<organism evidence="3 4">
    <name type="scientific">Actinomycetospora lemnae</name>
    <dbReference type="NCBI Taxonomy" id="3019891"/>
    <lineage>
        <taxon>Bacteria</taxon>
        <taxon>Bacillati</taxon>
        <taxon>Actinomycetota</taxon>
        <taxon>Actinomycetes</taxon>
        <taxon>Pseudonocardiales</taxon>
        <taxon>Pseudonocardiaceae</taxon>
        <taxon>Actinomycetospora</taxon>
    </lineage>
</organism>
<protein>
    <submittedName>
        <fullName evidence="3">Dihydrofolate reductase family protein</fullName>
    </submittedName>
</protein>
<accession>A0ABT5T334</accession>
<sequence>MTRYRYYTATSLDGFLADENNSLNWLFEQDSGEQATPGPSLVDYDTFSATVGALVMGATTYRSILDELKEGDPGMPFSLPWFVFTHQTLAAPAGDITFLQGHPSEHRSRIETVADGRDVWMVGGGGLAADFAEAGMLNDILLTFAPVTLGAGKPLFPRRFNLQLRDQGRSGPFLTAIYDVVGARRDQAVRSCGTTPSDRDGAGTAMATGPQQTCAPGTTGRVVPSSRRYPRWDGPTSEGPADQRLYRDQRATSVCRDDRI</sequence>
<dbReference type="Proteomes" id="UP001300763">
    <property type="component" value="Unassembled WGS sequence"/>
</dbReference>
<proteinExistence type="predicted"/>
<dbReference type="Pfam" id="PF01872">
    <property type="entry name" value="RibD_C"/>
    <property type="match status" value="1"/>
</dbReference>
<comment type="caution">
    <text evidence="3">The sequence shown here is derived from an EMBL/GenBank/DDBJ whole genome shotgun (WGS) entry which is preliminary data.</text>
</comment>
<dbReference type="SUPFAM" id="SSF53597">
    <property type="entry name" value="Dihydrofolate reductase-like"/>
    <property type="match status" value="1"/>
</dbReference>
<dbReference type="InterPro" id="IPR002734">
    <property type="entry name" value="RibDG_C"/>
</dbReference>
<name>A0ABT5T334_9PSEU</name>
<dbReference type="Gene3D" id="3.40.430.10">
    <property type="entry name" value="Dihydrofolate Reductase, subunit A"/>
    <property type="match status" value="1"/>
</dbReference>
<reference evidence="3 4" key="1">
    <citation type="submission" date="2023-02" db="EMBL/GenBank/DDBJ databases">
        <title>Genome sequencing required for Actinomycetospora new species description.</title>
        <authorList>
            <person name="Saimee Y."/>
            <person name="Duangmal K."/>
        </authorList>
    </citation>
    <scope>NUCLEOTIDE SEQUENCE [LARGE SCALE GENOMIC DNA]</scope>
    <source>
        <strain evidence="3 4">DW7H6</strain>
    </source>
</reference>
<evidence type="ECO:0000313" key="4">
    <source>
        <dbReference type="Proteomes" id="UP001300763"/>
    </source>
</evidence>
<dbReference type="PANTHER" id="PTHR38011:SF11">
    <property type="entry name" value="2,5-DIAMINO-6-RIBOSYLAMINO-4(3H)-PYRIMIDINONE 5'-PHOSPHATE REDUCTASE"/>
    <property type="match status" value="1"/>
</dbReference>
<feature type="domain" description="Bacterial bifunctional deaminase-reductase C-terminal" evidence="2">
    <location>
        <begin position="115"/>
        <end position="159"/>
    </location>
</feature>
<evidence type="ECO:0000256" key="1">
    <source>
        <dbReference type="SAM" id="MobiDB-lite"/>
    </source>
</evidence>
<dbReference type="PANTHER" id="PTHR38011">
    <property type="entry name" value="DIHYDROFOLATE REDUCTASE FAMILY PROTEIN (AFU_ORTHOLOGUE AFUA_8G06820)"/>
    <property type="match status" value="1"/>
</dbReference>
<keyword evidence="4" id="KW-1185">Reference proteome</keyword>
<evidence type="ECO:0000313" key="3">
    <source>
        <dbReference type="EMBL" id="MDD7969381.1"/>
    </source>
</evidence>
<dbReference type="InterPro" id="IPR024072">
    <property type="entry name" value="DHFR-like_dom_sf"/>
</dbReference>
<evidence type="ECO:0000259" key="2">
    <source>
        <dbReference type="Pfam" id="PF01872"/>
    </source>
</evidence>
<gene>
    <name evidence="3" type="ORF">PGB27_28890</name>
</gene>
<dbReference type="RefSeq" id="WP_274203910.1">
    <property type="nucleotide sequence ID" value="NZ_JAQZAO010000023.1"/>
</dbReference>
<dbReference type="EMBL" id="JAQZAO010000023">
    <property type="protein sequence ID" value="MDD7969381.1"/>
    <property type="molecule type" value="Genomic_DNA"/>
</dbReference>
<dbReference type="InterPro" id="IPR050765">
    <property type="entry name" value="Riboflavin_Biosynth_HTPR"/>
</dbReference>
<feature type="region of interest" description="Disordered" evidence="1">
    <location>
        <begin position="190"/>
        <end position="243"/>
    </location>
</feature>